<name>A0A8S3YG70_9EUPU</name>
<dbReference type="PROSITE" id="PS50093">
    <property type="entry name" value="PKD"/>
    <property type="match status" value="1"/>
</dbReference>
<dbReference type="InterPro" id="IPR031777">
    <property type="entry name" value="Sortilin_C"/>
</dbReference>
<dbReference type="GO" id="GO:0005794">
    <property type="term" value="C:Golgi apparatus"/>
    <property type="evidence" value="ECO:0007669"/>
    <property type="project" value="TreeGrafter"/>
</dbReference>
<dbReference type="PANTHER" id="PTHR12106:SF47">
    <property type="entry name" value="VPS10 DOMAIN-CONTAINING RECEPTOR SORCS3-LIKE"/>
    <property type="match status" value="1"/>
</dbReference>
<dbReference type="InterPro" id="IPR000601">
    <property type="entry name" value="PKD_dom"/>
</dbReference>
<protein>
    <recommendedName>
        <fullName evidence="9">PKD domain-containing protein</fullName>
    </recommendedName>
</protein>
<dbReference type="CDD" id="cd00146">
    <property type="entry name" value="PKD"/>
    <property type="match status" value="1"/>
</dbReference>
<comment type="caution">
    <text evidence="10">The sequence shown here is derived from an EMBL/GenBank/DDBJ whole genome shotgun (WGS) entry which is preliminary data.</text>
</comment>
<feature type="region of interest" description="Disordered" evidence="6">
    <location>
        <begin position="52"/>
        <end position="111"/>
    </location>
</feature>
<feature type="domain" description="PKD" evidence="9">
    <location>
        <begin position="867"/>
        <end position="916"/>
    </location>
</feature>
<evidence type="ECO:0000256" key="5">
    <source>
        <dbReference type="ARBA" id="ARBA00023180"/>
    </source>
</evidence>
<evidence type="ECO:0000256" key="7">
    <source>
        <dbReference type="SAM" id="Phobius"/>
    </source>
</evidence>
<comment type="subcellular location">
    <subcellularLocation>
        <location evidence="1">Membrane</location>
        <topology evidence="1">Single-pass type I membrane protein</topology>
    </subcellularLocation>
</comment>
<feature type="signal peptide" evidence="8">
    <location>
        <begin position="1"/>
        <end position="21"/>
    </location>
</feature>
<feature type="chain" id="PRO_5035884656" description="PKD domain-containing protein" evidence="8">
    <location>
        <begin position="22"/>
        <end position="1143"/>
    </location>
</feature>
<evidence type="ECO:0000256" key="2">
    <source>
        <dbReference type="ARBA" id="ARBA00010818"/>
    </source>
</evidence>
<evidence type="ECO:0000313" key="11">
    <source>
        <dbReference type="Proteomes" id="UP000678393"/>
    </source>
</evidence>
<keyword evidence="7" id="KW-1133">Transmembrane helix</keyword>
<dbReference type="EMBL" id="CAJHNH020000113">
    <property type="protein sequence ID" value="CAG5115378.1"/>
    <property type="molecule type" value="Genomic_DNA"/>
</dbReference>
<dbReference type="GO" id="GO:0016020">
    <property type="term" value="C:membrane"/>
    <property type="evidence" value="ECO:0007669"/>
    <property type="project" value="UniProtKB-SubCell"/>
</dbReference>
<dbReference type="Gene3D" id="2.60.40.10">
    <property type="entry name" value="Immunoglobulins"/>
    <property type="match status" value="1"/>
</dbReference>
<dbReference type="PANTHER" id="PTHR12106">
    <property type="entry name" value="SORTILIN RELATED"/>
    <property type="match status" value="1"/>
</dbReference>
<evidence type="ECO:0000256" key="1">
    <source>
        <dbReference type="ARBA" id="ARBA00004479"/>
    </source>
</evidence>
<comment type="similarity">
    <text evidence="2">Belongs to the VPS10-related sortilin family. SORCS subfamily.</text>
</comment>
<evidence type="ECO:0000256" key="6">
    <source>
        <dbReference type="SAM" id="MobiDB-lite"/>
    </source>
</evidence>
<evidence type="ECO:0000259" key="9">
    <source>
        <dbReference type="PROSITE" id="PS50093"/>
    </source>
</evidence>
<dbReference type="GO" id="GO:0006892">
    <property type="term" value="P:post-Golgi vesicle-mediated transport"/>
    <property type="evidence" value="ECO:0007669"/>
    <property type="project" value="TreeGrafter"/>
</dbReference>
<dbReference type="InterPro" id="IPR013783">
    <property type="entry name" value="Ig-like_fold"/>
</dbReference>
<dbReference type="SMART" id="SM00602">
    <property type="entry name" value="VPS10"/>
    <property type="match status" value="1"/>
</dbReference>
<dbReference type="AlphaFoldDB" id="A0A8S3YG70"/>
<dbReference type="Gene3D" id="3.30.60.270">
    <property type="match status" value="1"/>
</dbReference>
<organism evidence="10 11">
    <name type="scientific">Candidula unifasciata</name>
    <dbReference type="NCBI Taxonomy" id="100452"/>
    <lineage>
        <taxon>Eukaryota</taxon>
        <taxon>Metazoa</taxon>
        <taxon>Spiralia</taxon>
        <taxon>Lophotrochozoa</taxon>
        <taxon>Mollusca</taxon>
        <taxon>Gastropoda</taxon>
        <taxon>Heterobranchia</taxon>
        <taxon>Euthyneura</taxon>
        <taxon>Panpulmonata</taxon>
        <taxon>Eupulmonata</taxon>
        <taxon>Stylommatophora</taxon>
        <taxon>Helicina</taxon>
        <taxon>Helicoidea</taxon>
        <taxon>Geomitridae</taxon>
        <taxon>Candidula</taxon>
    </lineage>
</organism>
<evidence type="ECO:0000256" key="8">
    <source>
        <dbReference type="SAM" id="SignalP"/>
    </source>
</evidence>
<dbReference type="Pfam" id="PF15902">
    <property type="entry name" value="Sortilin-Vps10"/>
    <property type="match status" value="1"/>
</dbReference>
<dbReference type="OrthoDB" id="443634at2759"/>
<dbReference type="Pfam" id="PF00801">
    <property type="entry name" value="PKD"/>
    <property type="match status" value="1"/>
</dbReference>
<sequence length="1143" mass="125749">MLLPRCIFCVIFSIILIAVDCAIFSPNNKYSSRQTLHSVSINNGVIEIARSSGRLRRNSETAGNGATTASTTTSAVHSSKTAHSSATGTTPKTVQSSAAAKSTTTAPSKLGKSTVIPGGNVEIEVHPFVLNGTQKANQAFIHWIGKGTSERIVILTCTQNTSDGSRSVVESQLWRSDNYGTSFKEIYLGPGAKISYFYTFAQNEKKLLFTDVSAKKIYITQDELDTHEALSVPVEPDVVLPHPTDENKTLLYSLNQRQLYVSTDFAKTWTILSENVLPNFYWGVQGVDSDVDTVHMEVEAGMPTQASYKVCSLPDCKNAIVDQVGPFMADSLAVHKEYIFVQKSTYLGTDSYMMVSYNRKPFKRAFFPGDLKTDDFMLLNLDDGQVFVAVNHGDMVNLYLSEVTGQYYVLSFTNVYHILRLGYFEIDFHEVQSMNWTFLANKRETNGVKTYISFDKGGNWKPLTLNKSCTVEEKCSLLLEVKQSALTTSMMSQESAPGIIVAHGIVGINFRDTNLFTSSDGGATWLKAVTSDGTPLVGRYRLNFLDQGGILTAVPDGLLTGYSNKTVFYSYDEGKQWQKQDFDSAGLIVKGVLTEPGSRTMVASVFGHEGVYKPWTVIKLNFSKTLPVRCGQNDYENWYPRDYNNQNNNTCILGQVVVYTRRSPGVKCYNGEAAITRIVQNTTCECTSEDYECDFGYEEKGDGCQKAAWFDEAYTPPECDSGGTYNKSQGYRKIPADLCVESKSDQKQKKYIKVETPCHSAAPSKLSIIVQSSKLPAGKEVTFHLEQAGSLGFQNASIKKHTFKFAKHYTVNVTVENKKGKAVASAEIHVQDPLVSMFMLAPLAGKIGVPVTFNVIPTSASRVIDTSSDHLHFVWNFGDGSDGQLPVLTWNSSVTHVFNKAGTYRMSVEAVNSVSSIYKEQFIHIFDDAEILLLTFSSNVDRYSISAVLAELFTLRIKQQLAEDLGVSTERLEAVIVSTTPTTAHLFIFPSTDPKEATVAAIRDKVISQVQKGVLGVNLFGKNYEAGEIISIVSAKKLSETGQSSGPNMKAVYIAAPVLVLVVIVSFVSFLYCRKKLQNLHQYNILHTHDDSDALLDDDEAPLDLNVDFATRASSRDDSMLDVGGSHLVLVTGGGSSDNAENC</sequence>
<proteinExistence type="inferred from homology"/>
<dbReference type="InterPro" id="IPR022409">
    <property type="entry name" value="PKD/Chitinase_dom"/>
</dbReference>
<evidence type="ECO:0000256" key="3">
    <source>
        <dbReference type="ARBA" id="ARBA00022737"/>
    </source>
</evidence>
<dbReference type="InterPro" id="IPR006581">
    <property type="entry name" value="VPS10"/>
</dbReference>
<keyword evidence="4 7" id="KW-0472">Membrane</keyword>
<dbReference type="Pfam" id="PF15901">
    <property type="entry name" value="Sortilin_C"/>
    <property type="match status" value="1"/>
</dbReference>
<dbReference type="InterPro" id="IPR050310">
    <property type="entry name" value="VPS10-sortilin"/>
</dbReference>
<evidence type="ECO:0000313" key="10">
    <source>
        <dbReference type="EMBL" id="CAG5115378.1"/>
    </source>
</evidence>
<dbReference type="Gene3D" id="2.130.10.10">
    <property type="entry name" value="YVTN repeat-like/Quinoprotein amine dehydrogenase"/>
    <property type="match status" value="2"/>
</dbReference>
<keyword evidence="11" id="KW-1185">Reference proteome</keyword>
<dbReference type="InterPro" id="IPR015943">
    <property type="entry name" value="WD40/YVTN_repeat-like_dom_sf"/>
</dbReference>
<reference evidence="10" key="1">
    <citation type="submission" date="2021-04" db="EMBL/GenBank/DDBJ databases">
        <authorList>
            <consortium name="Molecular Ecology Group"/>
        </authorList>
    </citation>
    <scope>NUCLEOTIDE SEQUENCE</scope>
</reference>
<keyword evidence="8" id="KW-0732">Signal</keyword>
<dbReference type="InterPro" id="IPR035986">
    <property type="entry name" value="PKD_dom_sf"/>
</dbReference>
<dbReference type="InterPro" id="IPR031778">
    <property type="entry name" value="Sortilin_N"/>
</dbReference>
<dbReference type="CDD" id="cd15482">
    <property type="entry name" value="Sialidase_non-viral"/>
    <property type="match status" value="1"/>
</dbReference>
<dbReference type="Proteomes" id="UP000678393">
    <property type="component" value="Unassembled WGS sequence"/>
</dbReference>
<keyword evidence="5" id="KW-0325">Glycoprotein</keyword>
<dbReference type="SMART" id="SM00089">
    <property type="entry name" value="PKD"/>
    <property type="match status" value="2"/>
</dbReference>
<gene>
    <name evidence="10" type="ORF">CUNI_LOCUS936</name>
</gene>
<feature type="transmembrane region" description="Helical" evidence="7">
    <location>
        <begin position="1051"/>
        <end position="1073"/>
    </location>
</feature>
<evidence type="ECO:0000256" key="4">
    <source>
        <dbReference type="ARBA" id="ARBA00023136"/>
    </source>
</evidence>
<accession>A0A8S3YG70</accession>
<feature type="compositionally biased region" description="Low complexity" evidence="6">
    <location>
        <begin position="61"/>
        <end position="109"/>
    </location>
</feature>
<keyword evidence="3" id="KW-0677">Repeat</keyword>
<dbReference type="Gene3D" id="2.10.70.80">
    <property type="match status" value="1"/>
</dbReference>
<dbReference type="SUPFAM" id="SSF110296">
    <property type="entry name" value="Oligoxyloglucan reducing end-specific cellobiohydrolase"/>
    <property type="match status" value="1"/>
</dbReference>
<keyword evidence="7" id="KW-0812">Transmembrane</keyword>
<dbReference type="SUPFAM" id="SSF49299">
    <property type="entry name" value="PKD domain"/>
    <property type="match status" value="1"/>
</dbReference>